<dbReference type="InterPro" id="IPR014756">
    <property type="entry name" value="Ig_E-set"/>
</dbReference>
<reference evidence="3 4" key="1">
    <citation type="submission" date="2021-03" db="EMBL/GenBank/DDBJ databases">
        <title>Sequencing the genomes of 1000 actinobacteria strains.</title>
        <authorList>
            <person name="Klenk H.-P."/>
        </authorList>
    </citation>
    <scope>NUCLEOTIDE SEQUENCE [LARGE SCALE GENOMIC DNA]</scope>
    <source>
        <strain evidence="3 4">DSM 45516</strain>
    </source>
</reference>
<dbReference type="SUPFAM" id="SSF81296">
    <property type="entry name" value="E set domains"/>
    <property type="match status" value="1"/>
</dbReference>
<comment type="caution">
    <text evidence="3">The sequence shown here is derived from an EMBL/GenBank/DDBJ whole genome shotgun (WGS) entry which is preliminary data.</text>
</comment>
<organism evidence="3 4">
    <name type="scientific">Nocardia goodfellowii</name>
    <dbReference type="NCBI Taxonomy" id="882446"/>
    <lineage>
        <taxon>Bacteria</taxon>
        <taxon>Bacillati</taxon>
        <taxon>Actinomycetota</taxon>
        <taxon>Actinomycetes</taxon>
        <taxon>Mycobacteriales</taxon>
        <taxon>Nocardiaceae</taxon>
        <taxon>Nocardia</taxon>
    </lineage>
</organism>
<proteinExistence type="predicted"/>
<feature type="domain" description="IPT/TIG" evidence="2">
    <location>
        <begin position="2"/>
        <end position="64"/>
    </location>
</feature>
<dbReference type="Proteomes" id="UP001519325">
    <property type="component" value="Unassembled WGS sequence"/>
</dbReference>
<dbReference type="Pfam" id="PF01833">
    <property type="entry name" value="TIG"/>
    <property type="match status" value="1"/>
</dbReference>
<feature type="region of interest" description="Disordered" evidence="1">
    <location>
        <begin position="60"/>
        <end position="83"/>
    </location>
</feature>
<dbReference type="InterPro" id="IPR013783">
    <property type="entry name" value="Ig-like_fold"/>
</dbReference>
<dbReference type="RefSeq" id="WP_209894811.1">
    <property type="nucleotide sequence ID" value="NZ_JAGGMR010000001.1"/>
</dbReference>
<keyword evidence="4" id="KW-1185">Reference proteome</keyword>
<name>A0ABS4QM40_9NOCA</name>
<accession>A0ABS4QM40</accession>
<dbReference type="Gene3D" id="2.60.40.10">
    <property type="entry name" value="Immunoglobulins"/>
    <property type="match status" value="1"/>
</dbReference>
<evidence type="ECO:0000313" key="3">
    <source>
        <dbReference type="EMBL" id="MBP2192158.1"/>
    </source>
</evidence>
<protein>
    <recommendedName>
        <fullName evidence="2">IPT/TIG domain-containing protein</fullName>
    </recommendedName>
</protein>
<evidence type="ECO:0000259" key="2">
    <source>
        <dbReference type="Pfam" id="PF01833"/>
    </source>
</evidence>
<evidence type="ECO:0000256" key="1">
    <source>
        <dbReference type="SAM" id="MobiDB-lite"/>
    </source>
</evidence>
<dbReference type="EMBL" id="JAGGMR010000001">
    <property type="protein sequence ID" value="MBP2192158.1"/>
    <property type="molecule type" value="Genomic_DNA"/>
</dbReference>
<dbReference type="InterPro" id="IPR002909">
    <property type="entry name" value="IPT_dom"/>
</dbReference>
<gene>
    <name evidence="3" type="ORF">BJ987_005059</name>
</gene>
<evidence type="ECO:0000313" key="4">
    <source>
        <dbReference type="Proteomes" id="UP001519325"/>
    </source>
</evidence>
<sequence>MPEITKLSTDEALASGGTEVIVTGSGFEGTSRVFFEDVYNKQFDVQKYTVESASRITVISPATPGASTTSSSSPTGRSPPFRR</sequence>